<keyword evidence="3" id="KW-1185">Reference proteome</keyword>
<proteinExistence type="predicted"/>
<evidence type="ECO:0000313" key="2">
    <source>
        <dbReference type="EMBL" id="MBT1686826.1"/>
    </source>
</evidence>
<evidence type="ECO:0000313" key="3">
    <source>
        <dbReference type="Proteomes" id="UP001319180"/>
    </source>
</evidence>
<dbReference type="RefSeq" id="WP_254090064.1">
    <property type="nucleotide sequence ID" value="NZ_JAHESC010000011.1"/>
</dbReference>
<dbReference type="AlphaFoldDB" id="A0AAP2GH46"/>
<accession>A0AAP2GH46</accession>
<name>A0AAP2GH46_9BACT</name>
<reference evidence="2 3" key="1">
    <citation type="submission" date="2021-05" db="EMBL/GenBank/DDBJ databases">
        <title>A Polyphasic approach of four new species of the genus Ohtaekwangia: Ohtaekwangia histidinii sp. nov., Ohtaekwangia cretensis sp. nov., Ohtaekwangia indiensis sp. nov., Ohtaekwangia reichenbachii sp. nov. from diverse environment.</title>
        <authorList>
            <person name="Octaviana S."/>
        </authorList>
    </citation>
    <scope>NUCLEOTIDE SEQUENCE [LARGE SCALE GENOMIC DNA]</scope>
    <source>
        <strain evidence="2 3">PWU37</strain>
    </source>
</reference>
<keyword evidence="1" id="KW-0732">Signal</keyword>
<dbReference type="Proteomes" id="UP001319180">
    <property type="component" value="Unassembled WGS sequence"/>
</dbReference>
<feature type="signal peptide" evidence="1">
    <location>
        <begin position="1"/>
        <end position="19"/>
    </location>
</feature>
<organism evidence="2 3">
    <name type="scientific">Dawidia soli</name>
    <dbReference type="NCBI Taxonomy" id="2782352"/>
    <lineage>
        <taxon>Bacteria</taxon>
        <taxon>Pseudomonadati</taxon>
        <taxon>Bacteroidota</taxon>
        <taxon>Cytophagia</taxon>
        <taxon>Cytophagales</taxon>
        <taxon>Chryseotaleaceae</taxon>
        <taxon>Dawidia</taxon>
    </lineage>
</organism>
<comment type="caution">
    <text evidence="2">The sequence shown here is derived from an EMBL/GenBank/DDBJ whole genome shotgun (WGS) entry which is preliminary data.</text>
</comment>
<sequence length="241" mass="26657">MKHILMAVILLLGSMPLLAQSQESPRTVVRRFSLTPQKHHLHVRGITIGISAHSLELTDTLYTRVDGLNLEIGPMGIIGGLWGTMFGFAGGRDDKNRRVGFFARHGFKAAREMQYPRYGTHIHGVSISLGGLTEDFSKGLIINGLSGFSYTMSGVQISGLLNESYQTKGVSIAGLVNHATRAHGLQIGLINNCRTGKVVQIGLFNRIGNRIVPFVNLRFGKEPDLGEEYAKRNRRDRHRRV</sequence>
<feature type="chain" id="PRO_5042978491" evidence="1">
    <location>
        <begin position="20"/>
        <end position="241"/>
    </location>
</feature>
<gene>
    <name evidence="2" type="ORF">KK078_09670</name>
</gene>
<protein>
    <submittedName>
        <fullName evidence="2">Uncharacterized protein</fullName>
    </submittedName>
</protein>
<dbReference type="EMBL" id="JAHESC010000011">
    <property type="protein sequence ID" value="MBT1686826.1"/>
    <property type="molecule type" value="Genomic_DNA"/>
</dbReference>
<evidence type="ECO:0000256" key="1">
    <source>
        <dbReference type="SAM" id="SignalP"/>
    </source>
</evidence>